<keyword evidence="3" id="KW-0815">Transposition</keyword>
<dbReference type="PANTHER" id="PTHR30405">
    <property type="entry name" value="TRANSPOSASE"/>
    <property type="match status" value="1"/>
</dbReference>
<sequence>MAEMRRTVVVKLDIDDSDADLLHETVDEYLWACNYVVGDAWQDEYKPTSKTELHDRTYADVRDQTRLQANLVQSARNRAAEAIKSVVARWKDGKMASRPEFTTPSVRYDRRSATFHDDRVSLSTVDGRIEAEYVLPPEGDNPQTKYLRTDDSEITGATLQYRDATDTFYLHIGTKTDVEFEIPDDGDAEHSTVLGVDLGIEQIAVTSTGLFWSGDFLNHRRREYERVRGDLQRTGTESAHRTIERMGDRETRWVEDYLHRLSKALVQEAVAHGCDRIAFEELTDIRDRMPGVKEFHAWAFRRLYDYTAYKAEAEGIDTTQVDPAYTSQRCSKCGTTLRENRPSQAKFCCQKCGYEVNADYNAAKNIGFKMLRAGQKSPHGGATRHLALKSGTLNVNGEYSPAE</sequence>
<dbReference type="GO" id="GO:0032196">
    <property type="term" value="P:transposition"/>
    <property type="evidence" value="ECO:0007669"/>
    <property type="project" value="UniProtKB-KW"/>
</dbReference>
<accession>A0A2R4X2S9</accession>
<dbReference type="KEGG" id="harc:HARCEL1_10460"/>
<dbReference type="Pfam" id="PF07282">
    <property type="entry name" value="Cas12f1-like_TNB"/>
    <property type="match status" value="1"/>
</dbReference>
<name>A0A2R4X2S9_9EURY</name>
<dbReference type="NCBIfam" id="NF040570">
    <property type="entry name" value="guided_TnpB"/>
    <property type="match status" value="1"/>
</dbReference>
<dbReference type="RefSeq" id="WP_108383249.1">
    <property type="nucleotide sequence ID" value="NZ_CP028858.1"/>
</dbReference>
<dbReference type="Proteomes" id="UP000244727">
    <property type="component" value="Chromosome"/>
</dbReference>
<keyword evidence="4" id="KW-0238">DNA-binding</keyword>
<evidence type="ECO:0000259" key="6">
    <source>
        <dbReference type="Pfam" id="PF01385"/>
    </source>
</evidence>
<evidence type="ECO:0000256" key="3">
    <source>
        <dbReference type="ARBA" id="ARBA00022578"/>
    </source>
</evidence>
<feature type="domain" description="Cas12f1-like TNB" evidence="7">
    <location>
        <begin position="300"/>
        <end position="366"/>
    </location>
</feature>
<evidence type="ECO:0000313" key="9">
    <source>
        <dbReference type="Proteomes" id="UP000244727"/>
    </source>
</evidence>
<evidence type="ECO:0000256" key="4">
    <source>
        <dbReference type="ARBA" id="ARBA00023125"/>
    </source>
</evidence>
<reference evidence="8 9" key="1">
    <citation type="submission" date="2018-04" db="EMBL/GenBank/DDBJ databases">
        <title>Halococcoides cellulosivorans gen. nov., sp. nov., an extremely halophilic cellulose-utilizing haloarchaeon from hypersaline lakes.</title>
        <authorList>
            <person name="Sorokin D.Y."/>
            <person name="Toshchakov S.V."/>
            <person name="Samarov N.I."/>
            <person name="Korzhenkov A."/>
            <person name="Kublanov I.V."/>
        </authorList>
    </citation>
    <scope>NUCLEOTIDE SEQUENCE [LARGE SCALE GENOMIC DNA]</scope>
    <source>
        <strain evidence="8 9">HArcel1</strain>
    </source>
</reference>
<dbReference type="NCBIfam" id="TIGR01766">
    <property type="entry name" value="IS200/IS605 family accessory protein TnpB-like domain"/>
    <property type="match status" value="1"/>
</dbReference>
<proteinExistence type="inferred from homology"/>
<comment type="similarity">
    <text evidence="2">In the N-terminal section; belongs to the transposase 2 family.</text>
</comment>
<dbReference type="InterPro" id="IPR010095">
    <property type="entry name" value="Cas12f1-like_TNB"/>
</dbReference>
<evidence type="ECO:0000256" key="2">
    <source>
        <dbReference type="ARBA" id="ARBA00011044"/>
    </source>
</evidence>
<protein>
    <submittedName>
        <fullName evidence="8">Transposase</fullName>
    </submittedName>
</protein>
<dbReference type="InterPro" id="IPR051399">
    <property type="entry name" value="RNA-guided_DNA_endo/Transpos"/>
</dbReference>
<dbReference type="EMBL" id="CP028858">
    <property type="protein sequence ID" value="AWB28098.1"/>
    <property type="molecule type" value="Genomic_DNA"/>
</dbReference>
<comment type="similarity">
    <text evidence="1">In the C-terminal section; belongs to the transposase 35 family.</text>
</comment>
<dbReference type="Pfam" id="PF01385">
    <property type="entry name" value="OrfB_IS605"/>
    <property type="match status" value="1"/>
</dbReference>
<dbReference type="GeneID" id="36512933"/>
<keyword evidence="5" id="KW-0233">DNA recombination</keyword>
<dbReference type="PANTHER" id="PTHR30405:SF26">
    <property type="entry name" value="TRANSPOSASE, PROBABLY IS605-TNPB FAMILY"/>
    <property type="match status" value="1"/>
</dbReference>
<keyword evidence="9" id="KW-1185">Reference proteome</keyword>
<dbReference type="InterPro" id="IPR001959">
    <property type="entry name" value="Transposase"/>
</dbReference>
<evidence type="ECO:0000313" key="8">
    <source>
        <dbReference type="EMBL" id="AWB28098.1"/>
    </source>
</evidence>
<organism evidence="8 9">
    <name type="scientific">Halococcoides cellulosivorans</name>
    <dbReference type="NCBI Taxonomy" id="1679096"/>
    <lineage>
        <taxon>Archaea</taxon>
        <taxon>Methanobacteriati</taxon>
        <taxon>Methanobacteriota</taxon>
        <taxon>Stenosarchaea group</taxon>
        <taxon>Halobacteria</taxon>
        <taxon>Halobacteriales</taxon>
        <taxon>Haloarculaceae</taxon>
        <taxon>Halococcoides</taxon>
    </lineage>
</organism>
<gene>
    <name evidence="8" type="ORF">HARCEL1_10460</name>
</gene>
<dbReference type="GO" id="GO:0003677">
    <property type="term" value="F:DNA binding"/>
    <property type="evidence" value="ECO:0007669"/>
    <property type="project" value="UniProtKB-KW"/>
</dbReference>
<evidence type="ECO:0000256" key="5">
    <source>
        <dbReference type="ARBA" id="ARBA00023172"/>
    </source>
</evidence>
<evidence type="ECO:0000256" key="1">
    <source>
        <dbReference type="ARBA" id="ARBA00008761"/>
    </source>
</evidence>
<dbReference type="AlphaFoldDB" id="A0A2R4X2S9"/>
<feature type="domain" description="Probable transposase IS891/IS1136/IS1341" evidence="6">
    <location>
        <begin position="185"/>
        <end position="285"/>
    </location>
</feature>
<dbReference type="GO" id="GO:0006310">
    <property type="term" value="P:DNA recombination"/>
    <property type="evidence" value="ECO:0007669"/>
    <property type="project" value="UniProtKB-KW"/>
</dbReference>
<evidence type="ECO:0000259" key="7">
    <source>
        <dbReference type="Pfam" id="PF07282"/>
    </source>
</evidence>